<evidence type="ECO:0000313" key="12">
    <source>
        <dbReference type="Proteomes" id="UP000475117"/>
    </source>
</evidence>
<name>A0A6B3L7E6_9BACT</name>
<evidence type="ECO:0000256" key="1">
    <source>
        <dbReference type="ARBA" id="ARBA00022490"/>
    </source>
</evidence>
<evidence type="ECO:0000256" key="8">
    <source>
        <dbReference type="ARBA" id="ARBA00029346"/>
    </source>
</evidence>
<dbReference type="SUPFAM" id="SSF52374">
    <property type="entry name" value="Nucleotidylyl transferase"/>
    <property type="match status" value="1"/>
</dbReference>
<feature type="binding site" evidence="9">
    <location>
        <begin position="90"/>
        <end position="92"/>
    </location>
    <ligand>
        <name>ATP</name>
        <dbReference type="ChEBI" id="CHEBI:30616"/>
    </ligand>
</feature>
<evidence type="ECO:0000256" key="5">
    <source>
        <dbReference type="ARBA" id="ARBA00022840"/>
    </source>
</evidence>
<dbReference type="InterPro" id="IPR014729">
    <property type="entry name" value="Rossmann-like_a/b/a_fold"/>
</dbReference>
<organism evidence="11 12">
    <name type="scientific">Sulfuriroseicoccus oceanibius</name>
    <dbReference type="NCBI Taxonomy" id="2707525"/>
    <lineage>
        <taxon>Bacteria</taxon>
        <taxon>Pseudomonadati</taxon>
        <taxon>Verrucomicrobiota</taxon>
        <taxon>Verrucomicrobiia</taxon>
        <taxon>Verrucomicrobiales</taxon>
        <taxon>Verrucomicrobiaceae</taxon>
        <taxon>Sulfuriroseicoccus</taxon>
    </lineage>
</organism>
<reference evidence="11 12" key="1">
    <citation type="submission" date="2020-12" db="EMBL/GenBank/DDBJ databases">
        <title>Sulforoseuscoccus oceanibium gen. nov., sp. nov., a representative of the phylum Verrucomicrobia with special cytoplasmic membrane, and proposal of Sulforoseuscoccusaceae fam. nov.</title>
        <authorList>
            <person name="Xi F."/>
        </authorList>
    </citation>
    <scope>NUCLEOTIDE SEQUENCE [LARGE SCALE GENOMIC DNA]</scope>
    <source>
        <strain evidence="11 12">T37</strain>
    </source>
</reference>
<gene>
    <name evidence="9 11" type="primary">coaD</name>
    <name evidence="11" type="ORF">G3M56_006990</name>
</gene>
<feature type="binding site" evidence="9">
    <location>
        <begin position="125"/>
        <end position="131"/>
    </location>
    <ligand>
        <name>ATP</name>
        <dbReference type="ChEBI" id="CHEBI:30616"/>
    </ligand>
</feature>
<sequence>MRTALYPGSFDPITYGHLDIVQRASKLFDEVIVAAAHNDAKNPLFTNEERVDLITETLAKAGITNARAVTFDGLLVNYAEQLGVTAVIRGLRAISDFEFEFQMALMNRKLKPELETIFLMPKDEYSYLSSRMVKEVARLDGDISSFVPPHIATALRSKLKA</sequence>
<feature type="site" description="Transition state stabilizer" evidence="9">
    <location>
        <position position="17"/>
    </location>
</feature>
<feature type="binding site" evidence="9">
    <location>
        <position position="17"/>
    </location>
    <ligand>
        <name>ATP</name>
        <dbReference type="ChEBI" id="CHEBI:30616"/>
    </ligand>
</feature>
<feature type="binding site" evidence="9">
    <location>
        <position position="9"/>
    </location>
    <ligand>
        <name>substrate</name>
    </ligand>
</feature>
<evidence type="ECO:0000256" key="2">
    <source>
        <dbReference type="ARBA" id="ARBA00022679"/>
    </source>
</evidence>
<keyword evidence="5 9" id="KW-0067">ATP-binding</keyword>
<comment type="similarity">
    <text evidence="9">Belongs to the bacterial CoaD family.</text>
</comment>
<evidence type="ECO:0000256" key="3">
    <source>
        <dbReference type="ARBA" id="ARBA00022695"/>
    </source>
</evidence>
<dbReference type="GO" id="GO:0005737">
    <property type="term" value="C:cytoplasm"/>
    <property type="evidence" value="ECO:0007669"/>
    <property type="project" value="UniProtKB-SubCell"/>
</dbReference>
<feature type="binding site" evidence="9">
    <location>
        <position position="41"/>
    </location>
    <ligand>
        <name>substrate</name>
    </ligand>
</feature>
<feature type="binding site" evidence="9">
    <location>
        <begin position="9"/>
        <end position="10"/>
    </location>
    <ligand>
        <name>ATP</name>
        <dbReference type="ChEBI" id="CHEBI:30616"/>
    </ligand>
</feature>
<dbReference type="NCBIfam" id="TIGR00125">
    <property type="entry name" value="cyt_tran_rel"/>
    <property type="match status" value="1"/>
</dbReference>
<dbReference type="CDD" id="cd02163">
    <property type="entry name" value="PPAT"/>
    <property type="match status" value="1"/>
</dbReference>
<evidence type="ECO:0000313" key="11">
    <source>
        <dbReference type="EMBL" id="QQL46312.1"/>
    </source>
</evidence>
<feature type="binding site" evidence="9">
    <location>
        <position position="100"/>
    </location>
    <ligand>
        <name>ATP</name>
        <dbReference type="ChEBI" id="CHEBI:30616"/>
    </ligand>
</feature>
<dbReference type="HAMAP" id="MF_00151">
    <property type="entry name" value="PPAT_bact"/>
    <property type="match status" value="1"/>
</dbReference>
<keyword evidence="12" id="KW-1185">Reference proteome</keyword>
<dbReference type="InterPro" id="IPR004821">
    <property type="entry name" value="Cyt_trans-like"/>
</dbReference>
<dbReference type="PANTHER" id="PTHR21342">
    <property type="entry name" value="PHOSPHOPANTETHEINE ADENYLYLTRANSFERASE"/>
    <property type="match status" value="1"/>
</dbReference>
<comment type="cofactor">
    <cofactor evidence="9">
        <name>Mg(2+)</name>
        <dbReference type="ChEBI" id="CHEBI:18420"/>
    </cofactor>
</comment>
<dbReference type="PANTHER" id="PTHR21342:SF1">
    <property type="entry name" value="PHOSPHOPANTETHEINE ADENYLYLTRANSFERASE"/>
    <property type="match status" value="1"/>
</dbReference>
<comment type="subunit">
    <text evidence="9">Homohexamer.</text>
</comment>
<feature type="domain" description="Cytidyltransferase-like" evidence="10">
    <location>
        <begin position="5"/>
        <end position="135"/>
    </location>
</feature>
<dbReference type="PRINTS" id="PR01020">
    <property type="entry name" value="LPSBIOSNTHSS"/>
</dbReference>
<evidence type="ECO:0000256" key="9">
    <source>
        <dbReference type="HAMAP-Rule" id="MF_00151"/>
    </source>
</evidence>
<proteinExistence type="inferred from homology"/>
<keyword evidence="4 9" id="KW-0547">Nucleotide-binding</keyword>
<keyword evidence="6 9" id="KW-0460">Magnesium</keyword>
<keyword evidence="1 9" id="KW-0963">Cytoplasm</keyword>
<comment type="subcellular location">
    <subcellularLocation>
        <location evidence="9">Cytoplasm</location>
    </subcellularLocation>
</comment>
<dbReference type="InterPro" id="IPR001980">
    <property type="entry name" value="PPAT"/>
</dbReference>
<evidence type="ECO:0000256" key="4">
    <source>
        <dbReference type="ARBA" id="ARBA00022741"/>
    </source>
</evidence>
<dbReference type="UniPathway" id="UPA00241">
    <property type="reaction ID" value="UER00355"/>
</dbReference>
<evidence type="ECO:0000256" key="7">
    <source>
        <dbReference type="ARBA" id="ARBA00022993"/>
    </source>
</evidence>
<keyword evidence="3 9" id="KW-0548">Nucleotidyltransferase</keyword>
<keyword evidence="7 9" id="KW-0173">Coenzyme A biosynthesis</keyword>
<comment type="function">
    <text evidence="9">Reversibly transfers an adenylyl group from ATP to 4'-phosphopantetheine, yielding dephospho-CoA (dPCoA) and pyrophosphate.</text>
</comment>
<keyword evidence="2 9" id="KW-0808">Transferase</keyword>
<dbReference type="EC" id="2.7.7.3" evidence="9"/>
<dbReference type="Gene3D" id="3.40.50.620">
    <property type="entry name" value="HUPs"/>
    <property type="match status" value="1"/>
</dbReference>
<feature type="binding site" evidence="9">
    <location>
        <position position="89"/>
    </location>
    <ligand>
        <name>substrate</name>
    </ligand>
</feature>
<dbReference type="EMBL" id="CP066776">
    <property type="protein sequence ID" value="QQL46312.1"/>
    <property type="molecule type" value="Genomic_DNA"/>
</dbReference>
<dbReference type="AlphaFoldDB" id="A0A6B3L7E6"/>
<evidence type="ECO:0000259" key="10">
    <source>
        <dbReference type="Pfam" id="PF01467"/>
    </source>
</evidence>
<dbReference type="Proteomes" id="UP000475117">
    <property type="component" value="Chromosome"/>
</dbReference>
<dbReference type="Pfam" id="PF01467">
    <property type="entry name" value="CTP_transf_like"/>
    <property type="match status" value="1"/>
</dbReference>
<dbReference type="GO" id="GO:0004595">
    <property type="term" value="F:pantetheine-phosphate adenylyltransferase activity"/>
    <property type="evidence" value="ECO:0007669"/>
    <property type="project" value="UniProtKB-UniRule"/>
</dbReference>
<dbReference type="GO" id="GO:0005524">
    <property type="term" value="F:ATP binding"/>
    <property type="evidence" value="ECO:0007669"/>
    <property type="project" value="UniProtKB-KW"/>
</dbReference>
<comment type="catalytic activity">
    <reaction evidence="8 9">
        <text>(R)-4'-phosphopantetheine + ATP + H(+) = 3'-dephospho-CoA + diphosphate</text>
        <dbReference type="Rhea" id="RHEA:19801"/>
        <dbReference type="ChEBI" id="CHEBI:15378"/>
        <dbReference type="ChEBI" id="CHEBI:30616"/>
        <dbReference type="ChEBI" id="CHEBI:33019"/>
        <dbReference type="ChEBI" id="CHEBI:57328"/>
        <dbReference type="ChEBI" id="CHEBI:61723"/>
        <dbReference type="EC" id="2.7.7.3"/>
    </reaction>
</comment>
<dbReference type="KEGG" id="soa:G3M56_006990"/>
<accession>A0A6B3L7E6</accession>
<evidence type="ECO:0000256" key="6">
    <source>
        <dbReference type="ARBA" id="ARBA00022842"/>
    </source>
</evidence>
<protein>
    <recommendedName>
        <fullName evidence="9">Phosphopantetheine adenylyltransferase</fullName>
        <ecNumber evidence="9">2.7.7.3</ecNumber>
    </recommendedName>
    <alternativeName>
        <fullName evidence="9">Dephospho-CoA pyrophosphorylase</fullName>
    </alternativeName>
    <alternativeName>
        <fullName evidence="9">Pantetheine-phosphate adenylyltransferase</fullName>
        <shortName evidence="9">PPAT</shortName>
    </alternativeName>
</protein>
<comment type="pathway">
    <text evidence="9">Cofactor biosynthesis; coenzyme A biosynthesis; CoA from (R)-pantothenate: step 4/5.</text>
</comment>
<dbReference type="NCBIfam" id="TIGR01510">
    <property type="entry name" value="coaD_prev_kdtB"/>
    <property type="match status" value="1"/>
</dbReference>
<dbReference type="GO" id="GO:0015937">
    <property type="term" value="P:coenzyme A biosynthetic process"/>
    <property type="evidence" value="ECO:0007669"/>
    <property type="project" value="UniProtKB-UniRule"/>
</dbReference>
<feature type="binding site" evidence="9">
    <location>
        <position position="75"/>
    </location>
    <ligand>
        <name>substrate</name>
    </ligand>
</feature>
<dbReference type="RefSeq" id="WP_164361490.1">
    <property type="nucleotide sequence ID" value="NZ_CP066776.1"/>
</dbReference>